<organism evidence="3 4">
    <name type="scientific">Caulobacter ginsengisoli</name>
    <dbReference type="NCBI Taxonomy" id="400775"/>
    <lineage>
        <taxon>Bacteria</taxon>
        <taxon>Pseudomonadati</taxon>
        <taxon>Pseudomonadota</taxon>
        <taxon>Alphaproteobacteria</taxon>
        <taxon>Caulobacterales</taxon>
        <taxon>Caulobacteraceae</taxon>
        <taxon>Caulobacter</taxon>
    </lineage>
</organism>
<dbReference type="EMBL" id="JAUSVS010000002">
    <property type="protein sequence ID" value="MDQ0463686.1"/>
    <property type="molecule type" value="Genomic_DNA"/>
</dbReference>
<keyword evidence="3" id="KW-0378">Hydrolase</keyword>
<dbReference type="Pfam" id="PF04909">
    <property type="entry name" value="Amidohydro_2"/>
    <property type="match status" value="1"/>
</dbReference>
<dbReference type="PANTHER" id="PTHR21240:SF28">
    <property type="entry name" value="ISO-OROTATE DECARBOXYLASE (EUROFUNG)"/>
    <property type="match status" value="1"/>
</dbReference>
<feature type="domain" description="Amidohydrolase-related" evidence="2">
    <location>
        <begin position="82"/>
        <end position="374"/>
    </location>
</feature>
<accession>A0ABU0INW1</accession>
<evidence type="ECO:0000259" key="2">
    <source>
        <dbReference type="Pfam" id="PF04909"/>
    </source>
</evidence>
<keyword evidence="1" id="KW-0456">Lyase</keyword>
<protein>
    <submittedName>
        <fullName evidence="3">TIM-barrel fold metal-dependent hydrolase</fullName>
    </submittedName>
</protein>
<gene>
    <name evidence="3" type="ORF">QO010_001457</name>
</gene>
<dbReference type="Proteomes" id="UP001228905">
    <property type="component" value="Unassembled WGS sequence"/>
</dbReference>
<keyword evidence="4" id="KW-1185">Reference proteome</keyword>
<evidence type="ECO:0000313" key="3">
    <source>
        <dbReference type="EMBL" id="MDQ0463686.1"/>
    </source>
</evidence>
<dbReference type="InterPro" id="IPR032465">
    <property type="entry name" value="ACMSD"/>
</dbReference>
<evidence type="ECO:0000313" key="4">
    <source>
        <dbReference type="Proteomes" id="UP001228905"/>
    </source>
</evidence>
<proteinExistence type="predicted"/>
<dbReference type="Gene3D" id="3.20.20.140">
    <property type="entry name" value="Metal-dependent hydrolases"/>
    <property type="match status" value="1"/>
</dbReference>
<dbReference type="GO" id="GO:0016787">
    <property type="term" value="F:hydrolase activity"/>
    <property type="evidence" value="ECO:0007669"/>
    <property type="project" value="UniProtKB-KW"/>
</dbReference>
<dbReference type="PANTHER" id="PTHR21240">
    <property type="entry name" value="2-AMINO-3-CARBOXYLMUCONATE-6-SEMIALDEHYDE DECARBOXYLASE"/>
    <property type="match status" value="1"/>
</dbReference>
<sequence>MPYAGTRLINDADSHIMESLDWLAGYADADVRERLGSMRLEAGGSGAAKAIERAQARVRDPVATAEISSNVVAGPKGWAGFGAIDPAERRAALDDLGFNRQLVFTTFAGSQFLPSRDLAVKYGGARALNRAVADFCRGDDRLIGVGVVPLDEPDLALAEVRGAIAAGCGAVWLPAAPAGDRSPGHPDLDPIWAALSEAGVPFMLHVGALTPMLPAAYHNNGHPRPKDWLGGGENLRAKDFFSLAFAPQNFLASLALDGVFDRFPTLRGGVIELGAGWVPDFLRRLDQAWKGWRKTDPVVGGLSMPPSQLIRRAVRFTPFATEDAGTIIREGGEELFLFSSDYPHPEGTKNPIERFESTFEGLSEEARDRFYRRNFEDMFAG</sequence>
<evidence type="ECO:0000256" key="1">
    <source>
        <dbReference type="ARBA" id="ARBA00023239"/>
    </source>
</evidence>
<dbReference type="InterPro" id="IPR032466">
    <property type="entry name" value="Metal_Hydrolase"/>
</dbReference>
<reference evidence="3 4" key="1">
    <citation type="submission" date="2023-07" db="EMBL/GenBank/DDBJ databases">
        <title>Genomic Encyclopedia of Type Strains, Phase IV (KMG-IV): sequencing the most valuable type-strain genomes for metagenomic binning, comparative biology and taxonomic classification.</title>
        <authorList>
            <person name="Goeker M."/>
        </authorList>
    </citation>
    <scope>NUCLEOTIDE SEQUENCE [LARGE SCALE GENOMIC DNA]</scope>
    <source>
        <strain evidence="3 4">DSM 18695</strain>
    </source>
</reference>
<comment type="caution">
    <text evidence="3">The sequence shown here is derived from an EMBL/GenBank/DDBJ whole genome shotgun (WGS) entry which is preliminary data.</text>
</comment>
<dbReference type="SUPFAM" id="SSF51556">
    <property type="entry name" value="Metallo-dependent hydrolases"/>
    <property type="match status" value="1"/>
</dbReference>
<dbReference type="RefSeq" id="WP_307347809.1">
    <property type="nucleotide sequence ID" value="NZ_JAUSVS010000002.1"/>
</dbReference>
<name>A0ABU0INW1_9CAUL</name>
<dbReference type="InterPro" id="IPR006680">
    <property type="entry name" value="Amidohydro-rel"/>
</dbReference>